<sequence>MIEAKAPKIKRPPINKPISVLIGFLILVLALVAFARFQGLGWTVPDAPVLWERALVFVDTPEGNISARDFSDSKEVAVFKGEQGFLRGTLRALARERRVRGIGSEAPFVVLARTDGRLTLTDPSTSQRIDLESFGPTNSAIFRQFKKK</sequence>
<dbReference type="AlphaFoldDB" id="A0A1Q8YDS1"/>
<name>A0A1Q8YDS1_9BURK</name>
<proteinExistence type="predicted"/>
<dbReference type="STRING" id="81479.RA876_06090"/>
<accession>A0A1Q8YDS1</accession>
<evidence type="ECO:0000313" key="2">
    <source>
        <dbReference type="Proteomes" id="UP000185911"/>
    </source>
</evidence>
<dbReference type="Proteomes" id="UP000185911">
    <property type="component" value="Unassembled WGS sequence"/>
</dbReference>
<reference evidence="1 2" key="1">
    <citation type="submission" date="2017-01" db="EMBL/GenBank/DDBJ databases">
        <title>Genome sequence of Rhodoferax antarcticus ANT.BR, a psychrophilic purple nonsulfur bacterium from an Antarctic microbial mat.</title>
        <authorList>
            <person name="Baker J."/>
            <person name="Riester C."/>
            <person name="Skinner B."/>
            <person name="Newell A."/>
            <person name="Swingley W."/>
            <person name="Madigan M."/>
            <person name="Jung D."/>
            <person name="Asao M."/>
            <person name="Chen M."/>
            <person name="Loughlin P."/>
            <person name="Pan H."/>
            <person name="Lin S."/>
            <person name="Li N."/>
            <person name="Shaw J."/>
            <person name="Prado M."/>
            <person name="Sherman C."/>
            <person name="Li X."/>
            <person name="Tang J."/>
            <person name="Blankenship R."/>
            <person name="Zhao T."/>
            <person name="Touchman J."/>
            <person name="Sattley M."/>
        </authorList>
    </citation>
    <scope>NUCLEOTIDE SEQUENCE [LARGE SCALE GENOMIC DNA]</scope>
    <source>
        <strain evidence="1 2">ANT.BR</strain>
    </source>
</reference>
<comment type="caution">
    <text evidence="1">The sequence shown here is derived from an EMBL/GenBank/DDBJ whole genome shotgun (WGS) entry which is preliminary data.</text>
</comment>
<dbReference type="NCBIfam" id="TIGR03054">
    <property type="entry name" value="photo_alph_chp1"/>
    <property type="match status" value="1"/>
</dbReference>
<gene>
    <name evidence="1" type="primary">puhC</name>
    <name evidence="1" type="ORF">BLL52_2384</name>
</gene>
<protein>
    <submittedName>
        <fullName evidence="1">Photosynthetic complex assembly protein, putative puhC</fullName>
    </submittedName>
</protein>
<keyword evidence="2" id="KW-1185">Reference proteome</keyword>
<organism evidence="1 2">
    <name type="scientific">Rhodoferax antarcticus ANT.BR</name>
    <dbReference type="NCBI Taxonomy" id="1111071"/>
    <lineage>
        <taxon>Bacteria</taxon>
        <taxon>Pseudomonadati</taxon>
        <taxon>Pseudomonadota</taxon>
        <taxon>Betaproteobacteria</taxon>
        <taxon>Burkholderiales</taxon>
        <taxon>Comamonadaceae</taxon>
        <taxon>Rhodoferax</taxon>
    </lineage>
</organism>
<dbReference type="InterPro" id="IPR017495">
    <property type="entry name" value="PuhC"/>
</dbReference>
<dbReference type="RefSeq" id="WP_075586652.1">
    <property type="nucleotide sequence ID" value="NZ_MSYM01000013.1"/>
</dbReference>
<dbReference type="EMBL" id="MSYM01000013">
    <property type="protein sequence ID" value="OLP06153.1"/>
    <property type="molecule type" value="Genomic_DNA"/>
</dbReference>
<evidence type="ECO:0000313" key="1">
    <source>
        <dbReference type="EMBL" id="OLP06153.1"/>
    </source>
</evidence>